<dbReference type="NCBIfam" id="TIGR01814">
    <property type="entry name" value="kynureninase"/>
    <property type="match status" value="1"/>
</dbReference>
<dbReference type="RefSeq" id="WP_241936487.1">
    <property type="nucleotide sequence ID" value="NZ_JALBGC010000003.1"/>
</dbReference>
<sequence length="419" mass="46021">MNDTAATLDATDPLASFRQEFHLPPGPDGQPCAYFCGNSLGLLPRAARAAVEREFASWEERGVEGHFLGASPWMHYHSTLAEATARLVGARPLEVVVMNNLTVNLHLLLVSFYRPTATRYKVLMEGGAFPSDQYALESQARLHGLNPDDVIVELVPRPGEHTLRTADIETKIAELGDSLATVIIGGVNYYTGQAFDMAAITKAGHAVGAFVGFDLAHAAGNLELHLHDWDVDFACWCTYKYLNSGPGGTSGVFVHERFAERPDLVRLAGWWGHDASERFKMKKGFRPMPGAAGWQLSNAQIFPMAIHAASLDIVERAGGMPALRRKSEQLTARLESHIRALNLPAAKLEIITPTDPAQRGCQLSVLVHERGRELFDFLADQGVIADWREPNVIRLAPVPLYNSFADVDRVGEALTRFFS</sequence>
<dbReference type="GO" id="GO:0009435">
    <property type="term" value="P:NAD+ biosynthetic process"/>
    <property type="evidence" value="ECO:0007669"/>
    <property type="project" value="UniProtKB-UniRule"/>
</dbReference>
<dbReference type="GO" id="GO:0097053">
    <property type="term" value="P:L-kynurenine catabolic process"/>
    <property type="evidence" value="ECO:0007669"/>
    <property type="project" value="UniProtKB-UniRule"/>
</dbReference>
<comment type="subunit">
    <text evidence="4 6">Homodimer.</text>
</comment>
<comment type="function">
    <text evidence="4 6">Catalyzes the cleavage of L-kynurenine (L-Kyn) and L-3-hydroxykynurenine (L-3OHKyn) into anthranilic acid (AA) and 3-hydroxyanthranilic acid (3-OHAA), respectively.</text>
</comment>
<dbReference type="SUPFAM" id="SSF53383">
    <property type="entry name" value="PLP-dependent transferases"/>
    <property type="match status" value="1"/>
</dbReference>
<comment type="similarity">
    <text evidence="4 6">Belongs to the kynureninase family.</text>
</comment>
<evidence type="ECO:0000256" key="4">
    <source>
        <dbReference type="HAMAP-Rule" id="MF_01970"/>
    </source>
</evidence>
<comment type="caution">
    <text evidence="4">Lacks conserved residue(s) required for the propagation of feature annotation.</text>
</comment>
<dbReference type="EC" id="3.7.1.3" evidence="4 5"/>
<dbReference type="InterPro" id="IPR010111">
    <property type="entry name" value="Kynureninase"/>
</dbReference>
<evidence type="ECO:0000256" key="5">
    <source>
        <dbReference type="NCBIfam" id="TIGR01814"/>
    </source>
</evidence>
<protein>
    <recommendedName>
        <fullName evidence="4 5">Kynureninase</fullName>
        <ecNumber evidence="4 5">3.7.1.3</ecNumber>
    </recommendedName>
    <alternativeName>
        <fullName evidence="4">L-kynurenine hydrolase</fullName>
    </alternativeName>
</protein>
<dbReference type="InterPro" id="IPR015421">
    <property type="entry name" value="PyrdxlP-dep_Trfase_major"/>
</dbReference>
<comment type="pathway">
    <text evidence="4 6">Cofactor biosynthesis; NAD(+) biosynthesis; quinolinate from L-kynurenine: step 2/3.</text>
</comment>
<dbReference type="PANTHER" id="PTHR14084:SF0">
    <property type="entry name" value="KYNURENINASE"/>
    <property type="match status" value="1"/>
</dbReference>
<dbReference type="PIRSF" id="PIRSF038800">
    <property type="entry name" value="KYNU"/>
    <property type="match status" value="1"/>
</dbReference>
<evidence type="ECO:0000313" key="7">
    <source>
        <dbReference type="EMBL" id="MCI1188223.1"/>
    </source>
</evidence>
<comment type="pathway">
    <text evidence="4 6">Amino-acid degradation; L-kynurenine degradation; L-alanine and anthranilate from L-kynurenine: step 1/1.</text>
</comment>
<dbReference type="Gene3D" id="3.90.1150.10">
    <property type="entry name" value="Aspartate Aminotransferase, domain 1"/>
    <property type="match status" value="1"/>
</dbReference>
<evidence type="ECO:0000256" key="6">
    <source>
        <dbReference type="PIRNR" id="PIRNR038800"/>
    </source>
</evidence>
<dbReference type="InterPro" id="IPR015422">
    <property type="entry name" value="PyrdxlP-dep_Trfase_small"/>
</dbReference>
<comment type="catalytic activity">
    <reaction evidence="6">
        <text>3-hydroxy-L-kynurenine + H2O = 3-hydroxyanthranilate + L-alanine + H(+)</text>
        <dbReference type="Rhea" id="RHEA:25143"/>
        <dbReference type="ChEBI" id="CHEBI:15377"/>
        <dbReference type="ChEBI" id="CHEBI:15378"/>
        <dbReference type="ChEBI" id="CHEBI:36559"/>
        <dbReference type="ChEBI" id="CHEBI:57972"/>
        <dbReference type="ChEBI" id="CHEBI:58125"/>
        <dbReference type="EC" id="3.7.1.3"/>
    </reaction>
</comment>
<dbReference type="InterPro" id="IPR015424">
    <property type="entry name" value="PyrdxlP-dep_Trfase"/>
</dbReference>
<dbReference type="Proteomes" id="UP001139193">
    <property type="component" value="Unassembled WGS sequence"/>
</dbReference>
<feature type="modified residue" description="N6-(pyridoxal phosphate)lysine" evidence="4">
    <location>
        <position position="240"/>
    </location>
</feature>
<keyword evidence="3 4" id="KW-0663">Pyridoxal phosphate</keyword>
<feature type="binding site" evidence="4">
    <location>
        <position position="270"/>
    </location>
    <ligand>
        <name>pyridoxal 5'-phosphate</name>
        <dbReference type="ChEBI" id="CHEBI:597326"/>
    </ligand>
</feature>
<dbReference type="Gene3D" id="3.40.640.10">
    <property type="entry name" value="Type I PLP-dependent aspartate aminotransferase-like (Major domain)"/>
    <property type="match status" value="1"/>
</dbReference>
<dbReference type="HAMAP" id="MF_01970">
    <property type="entry name" value="Kynureninase"/>
    <property type="match status" value="1"/>
</dbReference>
<comment type="catalytic activity">
    <reaction evidence="4 6">
        <text>L-kynurenine + H2O = anthranilate + L-alanine + H(+)</text>
        <dbReference type="Rhea" id="RHEA:16813"/>
        <dbReference type="ChEBI" id="CHEBI:15377"/>
        <dbReference type="ChEBI" id="CHEBI:15378"/>
        <dbReference type="ChEBI" id="CHEBI:16567"/>
        <dbReference type="ChEBI" id="CHEBI:57959"/>
        <dbReference type="ChEBI" id="CHEBI:57972"/>
        <dbReference type="EC" id="3.7.1.3"/>
    </reaction>
</comment>
<feature type="binding site" evidence="4">
    <location>
        <position position="217"/>
    </location>
    <ligand>
        <name>pyridoxal 5'-phosphate</name>
        <dbReference type="ChEBI" id="CHEBI:597326"/>
    </ligand>
</feature>
<evidence type="ECO:0000256" key="2">
    <source>
        <dbReference type="ARBA" id="ARBA00022801"/>
    </source>
</evidence>
<keyword evidence="2 4" id="KW-0378">Hydrolase</keyword>
<proteinExistence type="inferred from homology"/>
<dbReference type="GO" id="GO:0005737">
    <property type="term" value="C:cytoplasm"/>
    <property type="evidence" value="ECO:0007669"/>
    <property type="project" value="UniProtKB-UniRule"/>
</dbReference>
<dbReference type="GO" id="GO:0019805">
    <property type="term" value="P:quinolinate biosynthetic process"/>
    <property type="evidence" value="ECO:0007669"/>
    <property type="project" value="UniProtKB-UniRule"/>
</dbReference>
<accession>A0A9X1VHE7</accession>
<feature type="binding site" evidence="4">
    <location>
        <position position="239"/>
    </location>
    <ligand>
        <name>pyridoxal 5'-phosphate</name>
        <dbReference type="ChEBI" id="CHEBI:597326"/>
    </ligand>
</feature>
<dbReference type="AlphaFoldDB" id="A0A9X1VHE7"/>
<dbReference type="PANTHER" id="PTHR14084">
    <property type="entry name" value="KYNURENINASE"/>
    <property type="match status" value="1"/>
</dbReference>
<dbReference type="GO" id="GO:0043420">
    <property type="term" value="P:anthranilate metabolic process"/>
    <property type="evidence" value="ECO:0007669"/>
    <property type="project" value="TreeGrafter"/>
</dbReference>
<comment type="caution">
    <text evidence="7">The sequence shown here is derived from an EMBL/GenBank/DDBJ whole genome shotgun (WGS) entry which is preliminary data.</text>
</comment>
<keyword evidence="8" id="KW-1185">Reference proteome</keyword>
<dbReference type="GO" id="GO:0030429">
    <property type="term" value="F:kynureninase activity"/>
    <property type="evidence" value="ECO:0007669"/>
    <property type="project" value="UniProtKB-UniRule"/>
</dbReference>
<dbReference type="EMBL" id="JALBGC010000003">
    <property type="protein sequence ID" value="MCI1188223.1"/>
    <property type="molecule type" value="Genomic_DNA"/>
</dbReference>
<evidence type="ECO:0000256" key="3">
    <source>
        <dbReference type="ARBA" id="ARBA00022898"/>
    </source>
</evidence>
<dbReference type="GO" id="GO:0019441">
    <property type="term" value="P:L-tryptophan catabolic process to kynurenine"/>
    <property type="evidence" value="ECO:0007669"/>
    <property type="project" value="TreeGrafter"/>
</dbReference>
<gene>
    <name evidence="4 7" type="primary">kynU</name>
    <name evidence="7" type="ORF">MON38_12405</name>
</gene>
<keyword evidence="1 4" id="KW-0662">Pyridine nucleotide biosynthesis</keyword>
<feature type="binding site" evidence="4">
    <location>
        <position position="101"/>
    </location>
    <ligand>
        <name>pyridoxal 5'-phosphate</name>
        <dbReference type="ChEBI" id="CHEBI:597326"/>
    </ligand>
</feature>
<feature type="binding site" evidence="4">
    <location>
        <position position="298"/>
    </location>
    <ligand>
        <name>pyridoxal 5'-phosphate</name>
        <dbReference type="ChEBI" id="CHEBI:597326"/>
    </ligand>
</feature>
<reference evidence="7" key="1">
    <citation type="submission" date="2022-03" db="EMBL/GenBank/DDBJ databases">
        <title>Bacterial whole genome sequence for Hymenobacter sp. DH14.</title>
        <authorList>
            <person name="Le V."/>
        </authorList>
    </citation>
    <scope>NUCLEOTIDE SEQUENCE</scope>
    <source>
        <strain evidence="7">DH14</strain>
    </source>
</reference>
<feature type="binding site" evidence="4">
    <location>
        <position position="214"/>
    </location>
    <ligand>
        <name>pyridoxal 5'-phosphate</name>
        <dbReference type="ChEBI" id="CHEBI:597326"/>
    </ligand>
</feature>
<dbReference type="FunFam" id="3.40.640.10:FF:000031">
    <property type="entry name" value="Kynureninase"/>
    <property type="match status" value="1"/>
</dbReference>
<evidence type="ECO:0000256" key="1">
    <source>
        <dbReference type="ARBA" id="ARBA00022642"/>
    </source>
</evidence>
<organism evidence="7 8">
    <name type="scientific">Hymenobacter cyanobacteriorum</name>
    <dbReference type="NCBI Taxonomy" id="2926463"/>
    <lineage>
        <taxon>Bacteria</taxon>
        <taxon>Pseudomonadati</taxon>
        <taxon>Bacteroidota</taxon>
        <taxon>Cytophagia</taxon>
        <taxon>Cytophagales</taxon>
        <taxon>Hymenobacteraceae</taxon>
        <taxon>Hymenobacter</taxon>
    </lineage>
</organism>
<comment type="cofactor">
    <cofactor evidence="4 6">
        <name>pyridoxal 5'-phosphate</name>
        <dbReference type="ChEBI" id="CHEBI:597326"/>
    </cofactor>
</comment>
<dbReference type="GO" id="GO:0030170">
    <property type="term" value="F:pyridoxal phosphate binding"/>
    <property type="evidence" value="ECO:0007669"/>
    <property type="project" value="UniProtKB-UniRule"/>
</dbReference>
<name>A0A9X1VHE7_9BACT</name>
<dbReference type="Pfam" id="PF22580">
    <property type="entry name" value="KYNU_C"/>
    <property type="match status" value="1"/>
</dbReference>
<feature type="binding site" evidence="4">
    <location>
        <position position="102"/>
    </location>
    <ligand>
        <name>pyridoxal 5'-phosphate</name>
        <dbReference type="ChEBI" id="CHEBI:597326"/>
    </ligand>
</feature>
<evidence type="ECO:0000313" key="8">
    <source>
        <dbReference type="Proteomes" id="UP001139193"/>
    </source>
</evidence>
<feature type="binding site" evidence="4">
    <location>
        <begin position="129"/>
        <end position="132"/>
    </location>
    <ligand>
        <name>pyridoxal 5'-phosphate</name>
        <dbReference type="ChEBI" id="CHEBI:597326"/>
    </ligand>
</feature>